<keyword evidence="8" id="KW-1185">Reference proteome</keyword>
<gene>
    <name evidence="7" type="ORF">GCM10010916_02420</name>
</gene>
<proteinExistence type="inferred from homology"/>
<evidence type="ECO:0000256" key="6">
    <source>
        <dbReference type="SAM" id="Phobius"/>
    </source>
</evidence>
<comment type="subcellular location">
    <subcellularLocation>
        <location evidence="1">Membrane</location>
        <topology evidence="1">Multi-pass membrane protein</topology>
    </subcellularLocation>
</comment>
<evidence type="ECO:0000256" key="1">
    <source>
        <dbReference type="ARBA" id="ARBA00004141"/>
    </source>
</evidence>
<dbReference type="AlphaFoldDB" id="A0A917CGT3"/>
<keyword evidence="3 6" id="KW-1133">Transmembrane helix</keyword>
<dbReference type="InterPro" id="IPR006480">
    <property type="entry name" value="Phage_holin_4_1"/>
</dbReference>
<evidence type="ECO:0000256" key="5">
    <source>
        <dbReference type="ARBA" id="ARBA00023600"/>
    </source>
</evidence>
<evidence type="ECO:0000256" key="4">
    <source>
        <dbReference type="ARBA" id="ARBA00023136"/>
    </source>
</evidence>
<organism evidence="7 8">
    <name type="scientific">Paenibacillus abyssi</name>
    <dbReference type="NCBI Taxonomy" id="1340531"/>
    <lineage>
        <taxon>Bacteria</taxon>
        <taxon>Bacillati</taxon>
        <taxon>Bacillota</taxon>
        <taxon>Bacilli</taxon>
        <taxon>Bacillales</taxon>
        <taxon>Paenibacillaceae</taxon>
        <taxon>Paenibacillus</taxon>
    </lineage>
</organism>
<dbReference type="NCBIfam" id="TIGR01593">
    <property type="entry name" value="holin_tox_secr"/>
    <property type="match status" value="1"/>
</dbReference>
<feature type="transmembrane region" description="Helical" evidence="6">
    <location>
        <begin position="6"/>
        <end position="22"/>
    </location>
</feature>
<dbReference type="Proteomes" id="UP000644756">
    <property type="component" value="Unassembled WGS sequence"/>
</dbReference>
<reference evidence="7" key="1">
    <citation type="journal article" date="2014" name="Int. J. Syst. Evol. Microbiol.">
        <title>Complete genome sequence of Corynebacterium casei LMG S-19264T (=DSM 44701T), isolated from a smear-ripened cheese.</title>
        <authorList>
            <consortium name="US DOE Joint Genome Institute (JGI-PGF)"/>
            <person name="Walter F."/>
            <person name="Albersmeier A."/>
            <person name="Kalinowski J."/>
            <person name="Ruckert C."/>
        </authorList>
    </citation>
    <scope>NUCLEOTIDE SEQUENCE</scope>
    <source>
        <strain evidence="7">CGMCC 1.12987</strain>
    </source>
</reference>
<reference evidence="7" key="2">
    <citation type="submission" date="2020-09" db="EMBL/GenBank/DDBJ databases">
        <authorList>
            <person name="Sun Q."/>
            <person name="Zhou Y."/>
        </authorList>
    </citation>
    <scope>NUCLEOTIDE SEQUENCE</scope>
    <source>
        <strain evidence="7">CGMCC 1.12987</strain>
    </source>
</reference>
<sequence length="134" mass="14386">MNGQYIVNTGAGVVGAFIAFAFGGWHESLTFLLIAIGADIITGLSASVKEGRGLNSAVGSVGLAKKGLMLLVILLAHRIDILLELDDVTMMAAIYFYIANELISITENLGRYGLPLPPKLREVIEVLKRNKTEV</sequence>
<name>A0A917CGT3_9BACL</name>
<protein>
    <recommendedName>
        <fullName evidence="9">Holin</fullName>
    </recommendedName>
</protein>
<keyword evidence="4 6" id="KW-0472">Membrane</keyword>
<keyword evidence="2 6" id="KW-0812">Transmembrane</keyword>
<comment type="caution">
    <text evidence="7">The sequence shown here is derived from an EMBL/GenBank/DDBJ whole genome shotgun (WGS) entry which is preliminary data.</text>
</comment>
<evidence type="ECO:0008006" key="9">
    <source>
        <dbReference type="Google" id="ProtNLM"/>
    </source>
</evidence>
<feature type="transmembrane region" description="Helical" evidence="6">
    <location>
        <begin position="29"/>
        <end position="48"/>
    </location>
</feature>
<accession>A0A917CGT3</accession>
<dbReference type="Pfam" id="PF05105">
    <property type="entry name" value="Phage_holin_4_1"/>
    <property type="match status" value="1"/>
</dbReference>
<evidence type="ECO:0000313" key="8">
    <source>
        <dbReference type="Proteomes" id="UP000644756"/>
    </source>
</evidence>
<dbReference type="EMBL" id="BMGR01000001">
    <property type="protein sequence ID" value="GGF88614.1"/>
    <property type="molecule type" value="Genomic_DNA"/>
</dbReference>
<dbReference type="RefSeq" id="WP_188528221.1">
    <property type="nucleotide sequence ID" value="NZ_BMGR01000001.1"/>
</dbReference>
<evidence type="ECO:0000256" key="2">
    <source>
        <dbReference type="ARBA" id="ARBA00022692"/>
    </source>
</evidence>
<dbReference type="GO" id="GO:0016020">
    <property type="term" value="C:membrane"/>
    <property type="evidence" value="ECO:0007669"/>
    <property type="project" value="UniProtKB-SubCell"/>
</dbReference>
<evidence type="ECO:0000313" key="7">
    <source>
        <dbReference type="EMBL" id="GGF88614.1"/>
    </source>
</evidence>
<evidence type="ECO:0000256" key="3">
    <source>
        <dbReference type="ARBA" id="ARBA00022989"/>
    </source>
</evidence>
<comment type="similarity">
    <text evidence="5">Belongs to the bacteriophage holin family. Cp-1 holin subfamily.</text>
</comment>